<evidence type="ECO:0000313" key="4">
    <source>
        <dbReference type="EMBL" id="NKY68123.1"/>
    </source>
</evidence>
<sequence length="177" mass="18677">MTNPNDPNRNPKDIANGAKDFDEGKIEDAKNLGKDKVNDLRGTKDADVDPAGTTRVQGTNTERTTATPARSTSGSTAVTEENNGGGWWKWLLGIIVALLLLWLLWSLFSGNDDEGTTETSTTTAATEVVSETTTVEDDAATESSAADESAADDTVTQTEIVDEVTDTLAPSEAPATN</sequence>
<keyword evidence="2" id="KW-1133">Transmembrane helix</keyword>
<reference evidence="4 5" key="1">
    <citation type="submission" date="2020-04" db="EMBL/GenBank/DDBJ databases">
        <title>MicrobeNet Type strains.</title>
        <authorList>
            <person name="Nicholson A.C."/>
        </authorList>
    </citation>
    <scope>NUCLEOTIDE SEQUENCE [LARGE SCALE GENOMIC DNA]</scope>
    <source>
        <strain evidence="4 5">ATCC 700355</strain>
    </source>
</reference>
<gene>
    <name evidence="4" type="ORF">HF989_01815</name>
    <name evidence="3" type="ORF">JOF50_000367</name>
</gene>
<accession>A0A7X6LQ18</accession>
<feature type="region of interest" description="Disordered" evidence="1">
    <location>
        <begin position="113"/>
        <end position="177"/>
    </location>
</feature>
<proteinExistence type="predicted"/>
<feature type="compositionally biased region" description="Low complexity" evidence="1">
    <location>
        <begin position="117"/>
        <end position="133"/>
    </location>
</feature>
<dbReference type="RefSeq" id="WP_168683642.1">
    <property type="nucleotide sequence ID" value="NZ_JAAXPF010000001.1"/>
</dbReference>
<feature type="transmembrane region" description="Helical" evidence="2">
    <location>
        <begin position="87"/>
        <end position="108"/>
    </location>
</feature>
<dbReference type="Proteomes" id="UP001549139">
    <property type="component" value="Unassembled WGS sequence"/>
</dbReference>
<comment type="caution">
    <text evidence="4">The sequence shown here is derived from an EMBL/GenBank/DDBJ whole genome shotgun (WGS) entry which is preliminary data.</text>
</comment>
<feature type="compositionally biased region" description="Low complexity" evidence="1">
    <location>
        <begin position="141"/>
        <end position="156"/>
    </location>
</feature>
<reference evidence="3 6" key="2">
    <citation type="submission" date="2024-06" db="EMBL/GenBank/DDBJ databases">
        <title>Sequencing the genomes of 1000 actinobacteria strains.</title>
        <authorList>
            <person name="Klenk H.-P."/>
        </authorList>
    </citation>
    <scope>NUCLEOTIDE SEQUENCE [LARGE SCALE GENOMIC DNA]</scope>
    <source>
        <strain evidence="3 6">DSM 44265</strain>
    </source>
</reference>
<feature type="region of interest" description="Disordered" evidence="1">
    <location>
        <begin position="1"/>
        <end position="82"/>
    </location>
</feature>
<evidence type="ECO:0000256" key="2">
    <source>
        <dbReference type="SAM" id="Phobius"/>
    </source>
</evidence>
<evidence type="ECO:0000313" key="3">
    <source>
        <dbReference type="EMBL" id="MET3943568.1"/>
    </source>
</evidence>
<protein>
    <submittedName>
        <fullName evidence="4">Uncharacterized protein</fullName>
    </submittedName>
</protein>
<dbReference type="AlphaFoldDB" id="A0A7X6LQ18"/>
<feature type="compositionally biased region" description="Basic and acidic residues" evidence="1">
    <location>
        <begin position="19"/>
        <end position="47"/>
    </location>
</feature>
<organism evidence="4 5">
    <name type="scientific">Corynebacterium mucifaciens</name>
    <dbReference type="NCBI Taxonomy" id="57171"/>
    <lineage>
        <taxon>Bacteria</taxon>
        <taxon>Bacillati</taxon>
        <taxon>Actinomycetota</taxon>
        <taxon>Actinomycetes</taxon>
        <taxon>Mycobacteriales</taxon>
        <taxon>Corynebacteriaceae</taxon>
        <taxon>Corynebacterium</taxon>
    </lineage>
</organism>
<dbReference type="EMBL" id="JAAXPF010000001">
    <property type="protein sequence ID" value="NKY68123.1"/>
    <property type="molecule type" value="Genomic_DNA"/>
</dbReference>
<dbReference type="Proteomes" id="UP000554284">
    <property type="component" value="Unassembled WGS sequence"/>
</dbReference>
<dbReference type="EMBL" id="JBEPNZ010000001">
    <property type="protein sequence ID" value="MET3943568.1"/>
    <property type="molecule type" value="Genomic_DNA"/>
</dbReference>
<keyword evidence="2" id="KW-0472">Membrane</keyword>
<evidence type="ECO:0000313" key="6">
    <source>
        <dbReference type="Proteomes" id="UP001549139"/>
    </source>
</evidence>
<keyword evidence="2" id="KW-0812">Transmembrane</keyword>
<feature type="compositionally biased region" description="Polar residues" evidence="1">
    <location>
        <begin position="54"/>
        <end position="82"/>
    </location>
</feature>
<keyword evidence="6" id="KW-1185">Reference proteome</keyword>
<name>A0A7X6LQ18_9CORY</name>
<evidence type="ECO:0000256" key="1">
    <source>
        <dbReference type="SAM" id="MobiDB-lite"/>
    </source>
</evidence>
<evidence type="ECO:0000313" key="5">
    <source>
        <dbReference type="Proteomes" id="UP000554284"/>
    </source>
</evidence>